<feature type="compositionally biased region" description="Basic residues" evidence="1">
    <location>
        <begin position="34"/>
        <end position="48"/>
    </location>
</feature>
<protein>
    <submittedName>
        <fullName evidence="2">Uncharacterized protein</fullName>
    </submittedName>
</protein>
<dbReference type="VEuPathDB" id="FungiDB:PV06_08149"/>
<proteinExistence type="predicted"/>
<evidence type="ECO:0000256" key="1">
    <source>
        <dbReference type="SAM" id="MobiDB-lite"/>
    </source>
</evidence>
<keyword evidence="3" id="KW-1185">Reference proteome</keyword>
<name>A0A0D2D8Y4_9EURO</name>
<dbReference type="EMBL" id="KN847339">
    <property type="protein sequence ID" value="KIW39548.1"/>
    <property type="molecule type" value="Genomic_DNA"/>
</dbReference>
<dbReference type="AlphaFoldDB" id="A0A0D2D8Y4"/>
<evidence type="ECO:0000313" key="3">
    <source>
        <dbReference type="Proteomes" id="UP000053342"/>
    </source>
</evidence>
<sequence length="120" mass="13230">MGEPFVGNHNASFSRIIALLVERSAAATAAVHSKQGRRCQTRQLRHPGKPTMSFSVFLASTIHGPIQHDDNTHGTRSWILPNLQSTVFWPAPTTGAPTARPKQFATKYPRHSGQLNECDE</sequence>
<dbReference type="Proteomes" id="UP000053342">
    <property type="component" value="Unassembled WGS sequence"/>
</dbReference>
<accession>A0A0D2D8Y4</accession>
<dbReference type="GeneID" id="27360223"/>
<gene>
    <name evidence="2" type="ORF">PV06_08149</name>
</gene>
<dbReference type="HOGENOM" id="CLU_2049724_0_0_1"/>
<feature type="region of interest" description="Disordered" evidence="1">
    <location>
        <begin position="30"/>
        <end position="50"/>
    </location>
</feature>
<reference evidence="2 3" key="1">
    <citation type="submission" date="2015-01" db="EMBL/GenBank/DDBJ databases">
        <title>The Genome Sequence of Exophiala oligosperma CBS72588.</title>
        <authorList>
            <consortium name="The Broad Institute Genomics Platform"/>
            <person name="Cuomo C."/>
            <person name="de Hoog S."/>
            <person name="Gorbushina A."/>
            <person name="Stielow B."/>
            <person name="Teixiera M."/>
            <person name="Abouelleil A."/>
            <person name="Chapman S.B."/>
            <person name="Priest M."/>
            <person name="Young S.K."/>
            <person name="Wortman J."/>
            <person name="Nusbaum C."/>
            <person name="Birren B."/>
        </authorList>
    </citation>
    <scope>NUCLEOTIDE SEQUENCE [LARGE SCALE GENOMIC DNA]</scope>
    <source>
        <strain evidence="2 3">CBS 72588</strain>
    </source>
</reference>
<organism evidence="2 3">
    <name type="scientific">Exophiala oligosperma</name>
    <dbReference type="NCBI Taxonomy" id="215243"/>
    <lineage>
        <taxon>Eukaryota</taxon>
        <taxon>Fungi</taxon>
        <taxon>Dikarya</taxon>
        <taxon>Ascomycota</taxon>
        <taxon>Pezizomycotina</taxon>
        <taxon>Eurotiomycetes</taxon>
        <taxon>Chaetothyriomycetidae</taxon>
        <taxon>Chaetothyriales</taxon>
        <taxon>Herpotrichiellaceae</taxon>
        <taxon>Exophiala</taxon>
    </lineage>
</organism>
<evidence type="ECO:0000313" key="2">
    <source>
        <dbReference type="EMBL" id="KIW39548.1"/>
    </source>
</evidence>
<dbReference type="RefSeq" id="XP_016259764.1">
    <property type="nucleotide sequence ID" value="XM_016409456.1"/>
</dbReference>